<feature type="domain" description="FAS1-like dehydratase" evidence="2">
    <location>
        <begin position="32"/>
        <end position="148"/>
    </location>
</feature>
<dbReference type="EMBL" id="BJNH01000079">
    <property type="protein sequence ID" value="GEC28397.1"/>
    <property type="molecule type" value="Genomic_DNA"/>
</dbReference>
<dbReference type="CDD" id="cd03441">
    <property type="entry name" value="R_hydratase_like"/>
    <property type="match status" value="1"/>
</dbReference>
<reference evidence="3 4" key="1">
    <citation type="submission" date="2019-06" db="EMBL/GenBank/DDBJ databases">
        <title>Whole genome shotgun sequence of Pseudonocardia saturnea NBRC 14499.</title>
        <authorList>
            <person name="Hosoyama A."/>
            <person name="Uohara A."/>
            <person name="Ohji S."/>
            <person name="Ichikawa N."/>
        </authorList>
    </citation>
    <scope>NUCLEOTIDE SEQUENCE [LARGE SCALE GENOMIC DNA]</scope>
    <source>
        <strain evidence="3 4">NBRC 14499</strain>
    </source>
</reference>
<protein>
    <recommendedName>
        <fullName evidence="2">FAS1-like dehydratase domain-containing protein</fullName>
    </recommendedName>
</protein>
<keyword evidence="4" id="KW-1185">Reference proteome</keyword>
<dbReference type="Gene3D" id="3.10.129.10">
    <property type="entry name" value="Hotdog Thioesterase"/>
    <property type="match status" value="1"/>
</dbReference>
<evidence type="ECO:0000313" key="4">
    <source>
        <dbReference type="Proteomes" id="UP000320693"/>
    </source>
</evidence>
<organism evidence="3 4">
    <name type="scientific">Pseudonocardia saturnea</name>
    <dbReference type="NCBI Taxonomy" id="33909"/>
    <lineage>
        <taxon>Bacteria</taxon>
        <taxon>Bacillati</taxon>
        <taxon>Actinomycetota</taxon>
        <taxon>Actinomycetes</taxon>
        <taxon>Pseudonocardiales</taxon>
        <taxon>Pseudonocardiaceae</taxon>
        <taxon>Pseudonocardia</taxon>
    </lineage>
</organism>
<dbReference type="InterPro" id="IPR039569">
    <property type="entry name" value="FAS1-like_DH_region"/>
</dbReference>
<comment type="caution">
    <text evidence="3">The sequence shown here is derived from an EMBL/GenBank/DDBJ whole genome shotgun (WGS) entry which is preliminary data.</text>
</comment>
<feature type="compositionally biased region" description="Basic and acidic residues" evidence="1">
    <location>
        <begin position="1"/>
        <end position="11"/>
    </location>
</feature>
<dbReference type="InterPro" id="IPR029069">
    <property type="entry name" value="HotDog_dom_sf"/>
</dbReference>
<evidence type="ECO:0000259" key="2">
    <source>
        <dbReference type="Pfam" id="PF13452"/>
    </source>
</evidence>
<proteinExistence type="predicted"/>
<evidence type="ECO:0000313" key="3">
    <source>
        <dbReference type="EMBL" id="GEC28397.1"/>
    </source>
</evidence>
<dbReference type="SUPFAM" id="SSF54637">
    <property type="entry name" value="Thioesterase/thiol ester dehydrase-isomerase"/>
    <property type="match status" value="1"/>
</dbReference>
<evidence type="ECO:0000256" key="1">
    <source>
        <dbReference type="SAM" id="MobiDB-lite"/>
    </source>
</evidence>
<dbReference type="Proteomes" id="UP000320693">
    <property type="component" value="Unassembled WGS sequence"/>
</dbReference>
<feature type="region of interest" description="Disordered" evidence="1">
    <location>
        <begin position="1"/>
        <end position="29"/>
    </location>
</feature>
<dbReference type="Pfam" id="PF13452">
    <property type="entry name" value="FAS1_DH_region"/>
    <property type="match status" value="1"/>
</dbReference>
<sequence>MTDTGRTDTGRTDTGSTDTGSTDTGRIDTGRIGHRYPVYRYEVSRAKIEEYAASVGFAVPDVPVGTPMEAPGMFAACFTVMRGAALLREDEGLGGSGAIVHAGQEYEFHGRVRSGDVLRCTPTITDVRDRGAHTYLTLEIECVDESSERPVATSRQTIAYLGAAA</sequence>
<dbReference type="RefSeq" id="WP_141287034.1">
    <property type="nucleotide sequence ID" value="NZ_BJNH01000079.1"/>
</dbReference>
<gene>
    <name evidence="3" type="ORF">PSA01_54260</name>
</gene>
<name>A0ABQ0S663_9PSEU</name>
<accession>A0ABQ0S663</accession>
<feature type="compositionally biased region" description="Low complexity" evidence="1">
    <location>
        <begin position="12"/>
        <end position="24"/>
    </location>
</feature>